<feature type="transmembrane region" description="Helical" evidence="1">
    <location>
        <begin position="53"/>
        <end position="71"/>
    </location>
</feature>
<organism evidence="2 3">
    <name type="scientific">Atta colombica</name>
    <dbReference type="NCBI Taxonomy" id="520822"/>
    <lineage>
        <taxon>Eukaryota</taxon>
        <taxon>Metazoa</taxon>
        <taxon>Ecdysozoa</taxon>
        <taxon>Arthropoda</taxon>
        <taxon>Hexapoda</taxon>
        <taxon>Insecta</taxon>
        <taxon>Pterygota</taxon>
        <taxon>Neoptera</taxon>
        <taxon>Endopterygota</taxon>
        <taxon>Hymenoptera</taxon>
        <taxon>Apocrita</taxon>
        <taxon>Aculeata</taxon>
        <taxon>Formicoidea</taxon>
        <taxon>Formicidae</taxon>
        <taxon>Myrmicinae</taxon>
        <taxon>Atta</taxon>
    </lineage>
</organism>
<evidence type="ECO:0000313" key="3">
    <source>
        <dbReference type="Proteomes" id="UP000078540"/>
    </source>
</evidence>
<dbReference type="AlphaFoldDB" id="A0A195BTC3"/>
<reference evidence="2 3" key="1">
    <citation type="submission" date="2015-09" db="EMBL/GenBank/DDBJ databases">
        <title>Atta colombica WGS genome.</title>
        <authorList>
            <person name="Nygaard S."/>
            <person name="Hu H."/>
            <person name="Boomsma J."/>
            <person name="Zhang G."/>
        </authorList>
    </citation>
    <scope>NUCLEOTIDE SEQUENCE [LARGE SCALE GENOMIC DNA]</scope>
    <source>
        <strain evidence="2">Treedump-2</strain>
        <tissue evidence="2">Whole body</tissue>
    </source>
</reference>
<accession>A0A195BTC3</accession>
<evidence type="ECO:0000256" key="1">
    <source>
        <dbReference type="SAM" id="Phobius"/>
    </source>
</evidence>
<keyword evidence="1" id="KW-0472">Membrane</keyword>
<dbReference type="Proteomes" id="UP000078540">
    <property type="component" value="Unassembled WGS sequence"/>
</dbReference>
<keyword evidence="3" id="KW-1185">Reference proteome</keyword>
<keyword evidence="1" id="KW-1133">Transmembrane helix</keyword>
<dbReference type="EMBL" id="KQ976408">
    <property type="protein sequence ID" value="KYM91213.1"/>
    <property type="molecule type" value="Genomic_DNA"/>
</dbReference>
<gene>
    <name evidence="2" type="ORF">ALC53_01625</name>
</gene>
<keyword evidence="1" id="KW-0812">Transmembrane</keyword>
<sequence>MCPSKFTFAMNARCVVINGSISSYMERENNSNHLIPAELNTKRKLILNLSKHVHIFYVANCFLFLIILVHSKAQKCKISLSNIVQMRLLACDDSFVIYDYLALDARVYYKTPNKFCKREFGDNIRDRRVGSWDVRDVGKRIPFDEVSPVECVLFVDNSQTMFRKIREIRLSHFGTKTRHKEALAA</sequence>
<evidence type="ECO:0000313" key="2">
    <source>
        <dbReference type="EMBL" id="KYM91213.1"/>
    </source>
</evidence>
<proteinExistence type="predicted"/>
<protein>
    <submittedName>
        <fullName evidence="2">Uncharacterized protein</fullName>
    </submittedName>
</protein>
<name>A0A195BTC3_9HYME</name>